<dbReference type="Proteomes" id="UP000297595">
    <property type="component" value="Unassembled WGS sequence"/>
</dbReference>
<name>A0A7C8KEC9_ORBOL</name>
<protein>
    <submittedName>
        <fullName evidence="1">Uncharacterized protein</fullName>
    </submittedName>
</protein>
<dbReference type="EMBL" id="SOZJ01000007">
    <property type="protein sequence ID" value="TGJ63970.1"/>
    <property type="molecule type" value="Genomic_DNA"/>
</dbReference>
<reference evidence="1 2" key="1">
    <citation type="submission" date="2019-03" db="EMBL/GenBank/DDBJ databases">
        <title>Nematode-trapping fungi genome.</title>
        <authorList>
            <person name="Vidal-Diez De Ulzurrun G."/>
        </authorList>
    </citation>
    <scope>NUCLEOTIDE SEQUENCE [LARGE SCALE GENOMIC DNA]</scope>
    <source>
        <strain evidence="1 2">TWF154</strain>
    </source>
</reference>
<evidence type="ECO:0000313" key="1">
    <source>
        <dbReference type="EMBL" id="TGJ63970.1"/>
    </source>
</evidence>
<dbReference type="AlphaFoldDB" id="A0A7C8KEC9"/>
<organism evidence="1 2">
    <name type="scientific">Orbilia oligospora</name>
    <name type="common">Nematode-trapping fungus</name>
    <name type="synonym">Arthrobotrys oligospora</name>
    <dbReference type="NCBI Taxonomy" id="2813651"/>
    <lineage>
        <taxon>Eukaryota</taxon>
        <taxon>Fungi</taxon>
        <taxon>Dikarya</taxon>
        <taxon>Ascomycota</taxon>
        <taxon>Pezizomycotina</taxon>
        <taxon>Orbiliomycetes</taxon>
        <taxon>Orbiliales</taxon>
        <taxon>Orbiliaceae</taxon>
        <taxon>Orbilia</taxon>
    </lineage>
</organism>
<accession>A0A7C8KEC9</accession>
<sequence>MLGLAYEHLFPKPLARKTPKALKRYESDFQKAKKLLSRKVPAARMDLALACEGHINGYSFLTSDFKFFEVFRTTLDSQKLTVYCIKSEDLESV</sequence>
<gene>
    <name evidence="1" type="ORF">EYR41_010054</name>
</gene>
<proteinExistence type="predicted"/>
<evidence type="ECO:0000313" key="2">
    <source>
        <dbReference type="Proteomes" id="UP000297595"/>
    </source>
</evidence>
<comment type="caution">
    <text evidence="1">The sequence shown here is derived from an EMBL/GenBank/DDBJ whole genome shotgun (WGS) entry which is preliminary data.</text>
</comment>